<keyword evidence="10 12" id="KW-0472">Membrane</keyword>
<dbReference type="GO" id="GO:0005921">
    <property type="term" value="C:gap junction"/>
    <property type="evidence" value="ECO:0007669"/>
    <property type="project" value="UniProtKB-SubCell"/>
</dbReference>
<dbReference type="PANTHER" id="PTHR11893:SF41">
    <property type="entry name" value="INNEXIN INX2"/>
    <property type="match status" value="1"/>
</dbReference>
<evidence type="ECO:0000256" key="7">
    <source>
        <dbReference type="ARBA" id="ARBA00022949"/>
    </source>
</evidence>
<reference evidence="13 14" key="1">
    <citation type="journal article" date="2024" name="BMC Genomics">
        <title>Genome assembly of redclaw crayfish (Cherax quadricarinatus) provides insights into its immune adaptation and hypoxia tolerance.</title>
        <authorList>
            <person name="Liu Z."/>
            <person name="Zheng J."/>
            <person name="Li H."/>
            <person name="Fang K."/>
            <person name="Wang S."/>
            <person name="He J."/>
            <person name="Zhou D."/>
            <person name="Weng S."/>
            <person name="Chi M."/>
            <person name="Gu Z."/>
            <person name="He J."/>
            <person name="Li F."/>
            <person name="Wang M."/>
        </authorList>
    </citation>
    <scope>NUCLEOTIDE SEQUENCE [LARGE SCALE GENOMIC DNA]</scope>
    <source>
        <strain evidence="13">ZL_2023a</strain>
    </source>
</reference>
<organism evidence="13 14">
    <name type="scientific">Cherax quadricarinatus</name>
    <name type="common">Australian red claw crayfish</name>
    <dbReference type="NCBI Taxonomy" id="27406"/>
    <lineage>
        <taxon>Eukaryota</taxon>
        <taxon>Metazoa</taxon>
        <taxon>Ecdysozoa</taxon>
        <taxon>Arthropoda</taxon>
        <taxon>Crustacea</taxon>
        <taxon>Multicrustacea</taxon>
        <taxon>Malacostraca</taxon>
        <taxon>Eumalacostraca</taxon>
        <taxon>Eucarida</taxon>
        <taxon>Decapoda</taxon>
        <taxon>Pleocyemata</taxon>
        <taxon>Astacidea</taxon>
        <taxon>Parastacoidea</taxon>
        <taxon>Parastacidae</taxon>
        <taxon>Cherax</taxon>
    </lineage>
</organism>
<evidence type="ECO:0000256" key="3">
    <source>
        <dbReference type="ARBA" id="ARBA00022448"/>
    </source>
</evidence>
<dbReference type="GO" id="GO:0005243">
    <property type="term" value="F:gap junction channel activity"/>
    <property type="evidence" value="ECO:0007669"/>
    <property type="project" value="TreeGrafter"/>
</dbReference>
<comment type="function">
    <text evidence="12">Structural component of the gap junctions.</text>
</comment>
<dbReference type="PROSITE" id="PS51013">
    <property type="entry name" value="PANNEXIN"/>
    <property type="match status" value="1"/>
</dbReference>
<comment type="caution">
    <text evidence="12">Lacks conserved residue(s) required for the propagation of feature annotation.</text>
</comment>
<keyword evidence="3 12" id="KW-0813">Transport</keyword>
<protein>
    <recommendedName>
        <fullName evidence="12">Innexin</fullName>
    </recommendedName>
</protein>
<dbReference type="Pfam" id="PF00876">
    <property type="entry name" value="Innexin"/>
    <property type="match status" value="1"/>
</dbReference>
<dbReference type="PANTHER" id="PTHR11893">
    <property type="entry name" value="INNEXIN"/>
    <property type="match status" value="1"/>
</dbReference>
<evidence type="ECO:0000256" key="10">
    <source>
        <dbReference type="ARBA" id="ARBA00023136"/>
    </source>
</evidence>
<evidence type="ECO:0000313" key="14">
    <source>
        <dbReference type="Proteomes" id="UP001445076"/>
    </source>
</evidence>
<proteinExistence type="inferred from homology"/>
<keyword evidence="14" id="KW-1185">Reference proteome</keyword>
<evidence type="ECO:0000256" key="9">
    <source>
        <dbReference type="ARBA" id="ARBA00023065"/>
    </source>
</evidence>
<dbReference type="GO" id="GO:0007602">
    <property type="term" value="P:phototransduction"/>
    <property type="evidence" value="ECO:0007669"/>
    <property type="project" value="TreeGrafter"/>
</dbReference>
<dbReference type="InterPro" id="IPR000990">
    <property type="entry name" value="Innexin"/>
</dbReference>
<evidence type="ECO:0000256" key="11">
    <source>
        <dbReference type="ARBA" id="ARBA00023303"/>
    </source>
</evidence>
<evidence type="ECO:0000256" key="12">
    <source>
        <dbReference type="RuleBase" id="RU010713"/>
    </source>
</evidence>
<comment type="similarity">
    <text evidence="12">Belongs to the pannexin family.</text>
</comment>
<evidence type="ECO:0000256" key="4">
    <source>
        <dbReference type="ARBA" id="ARBA00022475"/>
    </source>
</evidence>
<evidence type="ECO:0000256" key="5">
    <source>
        <dbReference type="ARBA" id="ARBA00022692"/>
    </source>
</evidence>
<keyword evidence="11 12" id="KW-0407">Ion channel</keyword>
<evidence type="ECO:0000313" key="13">
    <source>
        <dbReference type="EMBL" id="KAK8740974.1"/>
    </source>
</evidence>
<dbReference type="EMBL" id="JARKIK010000032">
    <property type="protein sequence ID" value="KAK8740974.1"/>
    <property type="molecule type" value="Genomic_DNA"/>
</dbReference>
<dbReference type="GO" id="GO:0034220">
    <property type="term" value="P:monoatomic ion transmembrane transport"/>
    <property type="evidence" value="ECO:0007669"/>
    <property type="project" value="UniProtKB-KW"/>
</dbReference>
<keyword evidence="4" id="KW-1003">Cell membrane</keyword>
<keyword evidence="8 12" id="KW-1133">Transmembrane helix</keyword>
<keyword evidence="9 12" id="KW-0406">Ion transport</keyword>
<evidence type="ECO:0000256" key="8">
    <source>
        <dbReference type="ARBA" id="ARBA00022989"/>
    </source>
</evidence>
<feature type="transmembrane region" description="Helical" evidence="12">
    <location>
        <begin position="30"/>
        <end position="48"/>
    </location>
</feature>
<feature type="transmembrane region" description="Helical" evidence="12">
    <location>
        <begin position="110"/>
        <end position="127"/>
    </location>
</feature>
<dbReference type="AlphaFoldDB" id="A0AAW0XMP4"/>
<evidence type="ECO:0000256" key="2">
    <source>
        <dbReference type="ARBA" id="ARBA00004651"/>
    </source>
</evidence>
<sequence length="157" mass="17867">MMFKAISSIKVKVELKPVVDNLVFRLHYRYTYTIYMVSMLLCTIYDIIGDKISCMTGIDSDAYNDVVSNFCFIMGTFTVDRLHGVKIGAEAPHPGVGPQQPGDNVTFHTYYQWVPFVLFIQWIFWVYSGSDVLRSSLAVEEQGGRPFQAGYTRSLHS</sequence>
<keyword evidence="7" id="KW-0965">Cell junction</keyword>
<name>A0AAW0XMP4_CHEQU</name>
<dbReference type="GO" id="GO:0005886">
    <property type="term" value="C:plasma membrane"/>
    <property type="evidence" value="ECO:0007669"/>
    <property type="project" value="UniProtKB-SubCell"/>
</dbReference>
<dbReference type="Proteomes" id="UP001445076">
    <property type="component" value="Unassembled WGS sequence"/>
</dbReference>
<evidence type="ECO:0000256" key="6">
    <source>
        <dbReference type="ARBA" id="ARBA00022868"/>
    </source>
</evidence>
<keyword evidence="6" id="KW-0303">Gap junction</keyword>
<accession>A0AAW0XMP4</accession>
<gene>
    <name evidence="12" type="primary">inx</name>
    <name evidence="13" type="ORF">OTU49_002802</name>
</gene>
<comment type="subcellular location">
    <subcellularLocation>
        <location evidence="1">Cell junction</location>
        <location evidence="1">Gap junction</location>
    </subcellularLocation>
    <subcellularLocation>
        <location evidence="2 12">Cell membrane</location>
        <topology evidence="2 12">Multi-pass membrane protein</topology>
    </subcellularLocation>
</comment>
<keyword evidence="5 12" id="KW-0812">Transmembrane</keyword>
<comment type="caution">
    <text evidence="13">The sequence shown here is derived from an EMBL/GenBank/DDBJ whole genome shotgun (WGS) entry which is preliminary data.</text>
</comment>
<evidence type="ECO:0000256" key="1">
    <source>
        <dbReference type="ARBA" id="ARBA00004610"/>
    </source>
</evidence>